<evidence type="ECO:0000313" key="2">
    <source>
        <dbReference type="Proteomes" id="UP000823902"/>
    </source>
</evidence>
<dbReference type="EMBL" id="DWVY01000010">
    <property type="protein sequence ID" value="HJC73819.1"/>
    <property type="molecule type" value="Genomic_DNA"/>
</dbReference>
<dbReference type="AlphaFoldDB" id="A0A9D2Q8H7"/>
<gene>
    <name evidence="1" type="ORF">H9697_02545</name>
</gene>
<proteinExistence type="predicted"/>
<comment type="caution">
    <text evidence="1">The sequence shown here is derived from an EMBL/GenBank/DDBJ whole genome shotgun (WGS) entry which is preliminary data.</text>
</comment>
<reference evidence="1" key="1">
    <citation type="journal article" date="2021" name="PeerJ">
        <title>Extensive microbial diversity within the chicken gut microbiome revealed by metagenomics and culture.</title>
        <authorList>
            <person name="Gilroy R."/>
            <person name="Ravi A."/>
            <person name="Getino M."/>
            <person name="Pursley I."/>
            <person name="Horton D.L."/>
            <person name="Alikhan N.F."/>
            <person name="Baker D."/>
            <person name="Gharbi K."/>
            <person name="Hall N."/>
            <person name="Watson M."/>
            <person name="Adriaenssens E.M."/>
            <person name="Foster-Nyarko E."/>
            <person name="Jarju S."/>
            <person name="Secka A."/>
            <person name="Antonio M."/>
            <person name="Oren A."/>
            <person name="Chaudhuri R.R."/>
            <person name="La Ragione R."/>
            <person name="Hildebrand F."/>
            <person name="Pallen M.J."/>
        </authorList>
    </citation>
    <scope>NUCLEOTIDE SEQUENCE</scope>
    <source>
        <strain evidence="1">CHK196-7946</strain>
    </source>
</reference>
<sequence>MKVHYRIIDDGIEIVRCFGVDPEIVIPEVIGSRRVKRMAPYAFSARKDHEDEDVLIFSTDEDRMFRDTEQLLAGDVVEKVTLPDTMEELGRYVFYGCRNLKTLCFSDRLKNIGSGAFTGCRGLSALHARLLDGDRSCVPEILGDLWQRIDVTFYRGGRYGDDKREDGKYAEGKDGGQEQISACLVFPEHYEEAVENTPARILFTQHHGSGNNYRQCFYNKEADFRKYDSLFYSARAQDKTDVITDLVFSRLMYPAGLTEEARKAYESYIREYAAQTAEYLIDTEDMAALKEFSERNFWTAQTLSGAVEYAASQGKREALAFLMDEKHHLFPEKKKKYEL</sequence>
<organism evidence="1 2">
    <name type="scientific">Candidatus Mediterraneibacter faecavium</name>
    <dbReference type="NCBI Taxonomy" id="2838668"/>
    <lineage>
        <taxon>Bacteria</taxon>
        <taxon>Bacillati</taxon>
        <taxon>Bacillota</taxon>
        <taxon>Clostridia</taxon>
        <taxon>Lachnospirales</taxon>
        <taxon>Lachnospiraceae</taxon>
        <taxon>Mediterraneibacter</taxon>
    </lineage>
</organism>
<dbReference type="Gene3D" id="3.80.10.10">
    <property type="entry name" value="Ribonuclease Inhibitor"/>
    <property type="match status" value="1"/>
</dbReference>
<dbReference type="Pfam" id="PF13306">
    <property type="entry name" value="LRR_5"/>
    <property type="match status" value="1"/>
</dbReference>
<dbReference type="InterPro" id="IPR032675">
    <property type="entry name" value="LRR_dom_sf"/>
</dbReference>
<evidence type="ECO:0000313" key="1">
    <source>
        <dbReference type="EMBL" id="HJC73819.1"/>
    </source>
</evidence>
<dbReference type="Proteomes" id="UP000823902">
    <property type="component" value="Unassembled WGS sequence"/>
</dbReference>
<name>A0A9D2Q8H7_9FIRM</name>
<reference evidence="1" key="2">
    <citation type="submission" date="2021-04" db="EMBL/GenBank/DDBJ databases">
        <authorList>
            <person name="Gilroy R."/>
        </authorList>
    </citation>
    <scope>NUCLEOTIDE SEQUENCE</scope>
    <source>
        <strain evidence="1">CHK196-7946</strain>
    </source>
</reference>
<accession>A0A9D2Q8H7</accession>
<protein>
    <submittedName>
        <fullName evidence="1">Leucine-rich repeat domain-containing protein</fullName>
    </submittedName>
</protein>
<dbReference type="InterPro" id="IPR026906">
    <property type="entry name" value="LRR_5"/>
</dbReference>